<reference evidence="2" key="1">
    <citation type="submission" date="2020-03" db="EMBL/GenBank/DDBJ databases">
        <title>The deep terrestrial virosphere.</title>
        <authorList>
            <person name="Holmfeldt K."/>
            <person name="Nilsson E."/>
            <person name="Simone D."/>
            <person name="Lopez-Fernandez M."/>
            <person name="Wu X."/>
            <person name="de Brujin I."/>
            <person name="Lundin D."/>
            <person name="Andersson A."/>
            <person name="Bertilsson S."/>
            <person name="Dopson M."/>
        </authorList>
    </citation>
    <scope>NUCLEOTIDE SEQUENCE</scope>
    <source>
        <strain evidence="2">MM415A01885</strain>
        <strain evidence="1">MM415B01185</strain>
    </source>
</reference>
<accession>A0A6M3K222</accession>
<proteinExistence type="predicted"/>
<dbReference type="EMBL" id="MT141395">
    <property type="protein sequence ID" value="QJA60073.1"/>
    <property type="molecule type" value="Genomic_DNA"/>
</dbReference>
<dbReference type="AlphaFoldDB" id="A0A6M3K222"/>
<name>A0A6M3K222_9ZZZZ</name>
<sequence>MITNPNGYCLLITGISPSYRIIFKSNLDEALKALHELKAKSNGKVEVLKMIDGDTQIIEEEDYVHTEG</sequence>
<protein>
    <submittedName>
        <fullName evidence="2">Uncharacterized protein</fullName>
    </submittedName>
</protein>
<organism evidence="2">
    <name type="scientific">viral metagenome</name>
    <dbReference type="NCBI Taxonomy" id="1070528"/>
    <lineage>
        <taxon>unclassified sequences</taxon>
        <taxon>metagenomes</taxon>
        <taxon>organismal metagenomes</taxon>
    </lineage>
</organism>
<dbReference type="EMBL" id="MT142134">
    <property type="protein sequence ID" value="QJA74997.1"/>
    <property type="molecule type" value="Genomic_DNA"/>
</dbReference>
<gene>
    <name evidence="2" type="ORF">MM415A01885_0004</name>
    <name evidence="1" type="ORF">MM415B01185_0007</name>
</gene>
<evidence type="ECO:0000313" key="1">
    <source>
        <dbReference type="EMBL" id="QJA60073.1"/>
    </source>
</evidence>
<evidence type="ECO:0000313" key="2">
    <source>
        <dbReference type="EMBL" id="QJA74997.1"/>
    </source>
</evidence>